<proteinExistence type="predicted"/>
<keyword evidence="1" id="KW-0472">Membrane</keyword>
<evidence type="ECO:0000256" key="1">
    <source>
        <dbReference type="SAM" id="Phobius"/>
    </source>
</evidence>
<dbReference type="AlphaFoldDB" id="A0A2R6W2M1"/>
<organism evidence="2 3">
    <name type="scientific">Marchantia polymorpha</name>
    <name type="common">Common liverwort</name>
    <name type="synonym">Marchantia aquatica</name>
    <dbReference type="NCBI Taxonomy" id="3197"/>
    <lineage>
        <taxon>Eukaryota</taxon>
        <taxon>Viridiplantae</taxon>
        <taxon>Streptophyta</taxon>
        <taxon>Embryophyta</taxon>
        <taxon>Marchantiophyta</taxon>
        <taxon>Marchantiopsida</taxon>
        <taxon>Marchantiidae</taxon>
        <taxon>Marchantiales</taxon>
        <taxon>Marchantiaceae</taxon>
        <taxon>Marchantia</taxon>
    </lineage>
</organism>
<dbReference type="EMBL" id="KZ772948">
    <property type="protein sequence ID" value="PTQ28091.1"/>
    <property type="molecule type" value="Genomic_DNA"/>
</dbReference>
<accession>A0A2R6W2M1</accession>
<keyword evidence="3" id="KW-1185">Reference proteome</keyword>
<gene>
    <name evidence="2" type="ORF">MARPO_0174s0018</name>
</gene>
<dbReference type="Proteomes" id="UP000244005">
    <property type="component" value="Unassembled WGS sequence"/>
</dbReference>
<sequence length="78" mass="8926">MSEKTLESLKLMSLQTAVLNLLLLVLGAATLKFSRRRGRSLTLTQDSCNNDSVFLPLLNPCLRKFMYYCREAKEARRS</sequence>
<evidence type="ECO:0000313" key="2">
    <source>
        <dbReference type="EMBL" id="PTQ28091.1"/>
    </source>
</evidence>
<reference evidence="3" key="1">
    <citation type="journal article" date="2017" name="Cell">
        <title>Insights into land plant evolution garnered from the Marchantia polymorpha genome.</title>
        <authorList>
            <person name="Bowman J.L."/>
            <person name="Kohchi T."/>
            <person name="Yamato K.T."/>
            <person name="Jenkins J."/>
            <person name="Shu S."/>
            <person name="Ishizaki K."/>
            <person name="Yamaoka S."/>
            <person name="Nishihama R."/>
            <person name="Nakamura Y."/>
            <person name="Berger F."/>
            <person name="Adam C."/>
            <person name="Aki S.S."/>
            <person name="Althoff F."/>
            <person name="Araki T."/>
            <person name="Arteaga-Vazquez M.A."/>
            <person name="Balasubrmanian S."/>
            <person name="Barry K."/>
            <person name="Bauer D."/>
            <person name="Boehm C.R."/>
            <person name="Briginshaw L."/>
            <person name="Caballero-Perez J."/>
            <person name="Catarino B."/>
            <person name="Chen F."/>
            <person name="Chiyoda S."/>
            <person name="Chovatia M."/>
            <person name="Davies K.M."/>
            <person name="Delmans M."/>
            <person name="Demura T."/>
            <person name="Dierschke T."/>
            <person name="Dolan L."/>
            <person name="Dorantes-Acosta A.E."/>
            <person name="Eklund D.M."/>
            <person name="Florent S.N."/>
            <person name="Flores-Sandoval E."/>
            <person name="Fujiyama A."/>
            <person name="Fukuzawa H."/>
            <person name="Galik B."/>
            <person name="Grimanelli D."/>
            <person name="Grimwood J."/>
            <person name="Grossniklaus U."/>
            <person name="Hamada T."/>
            <person name="Haseloff J."/>
            <person name="Hetherington A.J."/>
            <person name="Higo A."/>
            <person name="Hirakawa Y."/>
            <person name="Hundley H.N."/>
            <person name="Ikeda Y."/>
            <person name="Inoue K."/>
            <person name="Inoue S.I."/>
            <person name="Ishida S."/>
            <person name="Jia Q."/>
            <person name="Kakita M."/>
            <person name="Kanazawa T."/>
            <person name="Kawai Y."/>
            <person name="Kawashima T."/>
            <person name="Kennedy M."/>
            <person name="Kinose K."/>
            <person name="Kinoshita T."/>
            <person name="Kohara Y."/>
            <person name="Koide E."/>
            <person name="Komatsu K."/>
            <person name="Kopischke S."/>
            <person name="Kubo M."/>
            <person name="Kyozuka J."/>
            <person name="Lagercrantz U."/>
            <person name="Lin S.S."/>
            <person name="Lindquist E."/>
            <person name="Lipzen A.M."/>
            <person name="Lu C.W."/>
            <person name="De Luna E."/>
            <person name="Martienssen R.A."/>
            <person name="Minamino N."/>
            <person name="Mizutani M."/>
            <person name="Mizutani M."/>
            <person name="Mochizuki N."/>
            <person name="Monte I."/>
            <person name="Mosher R."/>
            <person name="Nagasaki H."/>
            <person name="Nakagami H."/>
            <person name="Naramoto S."/>
            <person name="Nishitani K."/>
            <person name="Ohtani M."/>
            <person name="Okamoto T."/>
            <person name="Okumura M."/>
            <person name="Phillips J."/>
            <person name="Pollak B."/>
            <person name="Reinders A."/>
            <person name="Rovekamp M."/>
            <person name="Sano R."/>
            <person name="Sawa S."/>
            <person name="Schmid M.W."/>
            <person name="Shirakawa M."/>
            <person name="Solano R."/>
            <person name="Spunde A."/>
            <person name="Suetsugu N."/>
            <person name="Sugano S."/>
            <person name="Sugiyama A."/>
            <person name="Sun R."/>
            <person name="Suzuki Y."/>
            <person name="Takenaka M."/>
            <person name="Takezawa D."/>
            <person name="Tomogane H."/>
            <person name="Tsuzuki M."/>
            <person name="Ueda T."/>
            <person name="Umeda M."/>
            <person name="Ward J.M."/>
            <person name="Watanabe Y."/>
            <person name="Yazaki K."/>
            <person name="Yokoyama R."/>
            <person name="Yoshitake Y."/>
            <person name="Yotsui I."/>
            <person name="Zachgo S."/>
            <person name="Schmutz J."/>
        </authorList>
    </citation>
    <scope>NUCLEOTIDE SEQUENCE [LARGE SCALE GENOMIC DNA]</scope>
    <source>
        <strain evidence="3">Tak-1</strain>
    </source>
</reference>
<keyword evidence="1" id="KW-1133">Transmembrane helix</keyword>
<name>A0A2R6W2M1_MARPO</name>
<protein>
    <submittedName>
        <fullName evidence="2">Uncharacterized protein</fullName>
    </submittedName>
</protein>
<evidence type="ECO:0000313" key="3">
    <source>
        <dbReference type="Proteomes" id="UP000244005"/>
    </source>
</evidence>
<keyword evidence="1" id="KW-0812">Transmembrane</keyword>
<feature type="transmembrane region" description="Helical" evidence="1">
    <location>
        <begin position="12"/>
        <end position="31"/>
    </location>
</feature>
<dbReference type="Gramene" id="Mp4g12560.1">
    <property type="protein sequence ID" value="Mp4g12560.1.cds1"/>
    <property type="gene ID" value="Mp4g12560"/>
</dbReference>